<reference evidence="1 2" key="1">
    <citation type="submission" date="2017-10" db="EMBL/GenBank/DDBJ databases">
        <title>The draft genome sequence of Lewinella nigricans NBRC 102662.</title>
        <authorList>
            <person name="Wang K."/>
        </authorList>
    </citation>
    <scope>NUCLEOTIDE SEQUENCE [LARGE SCALE GENOMIC DNA]</scope>
    <source>
        <strain evidence="1 2">NBRC 102662</strain>
    </source>
</reference>
<dbReference type="Proteomes" id="UP000223913">
    <property type="component" value="Unassembled WGS sequence"/>
</dbReference>
<dbReference type="EMBL" id="PDUD01000023">
    <property type="protein sequence ID" value="PHN04943.1"/>
    <property type="molecule type" value="Genomic_DNA"/>
</dbReference>
<evidence type="ECO:0000313" key="2">
    <source>
        <dbReference type="Proteomes" id="UP000223913"/>
    </source>
</evidence>
<keyword evidence="2" id="KW-1185">Reference proteome</keyword>
<protein>
    <submittedName>
        <fullName evidence="1">Uncharacterized protein</fullName>
    </submittedName>
</protein>
<dbReference type="AlphaFoldDB" id="A0A2D0NAZ6"/>
<comment type="caution">
    <text evidence="1">The sequence shown here is derived from an EMBL/GenBank/DDBJ whole genome shotgun (WGS) entry which is preliminary data.</text>
</comment>
<organism evidence="1 2">
    <name type="scientific">Flavilitoribacter nigricans (strain ATCC 23147 / DSM 23189 / NBRC 102662 / NCIMB 1420 / SS-2)</name>
    <name type="common">Lewinella nigricans</name>
    <dbReference type="NCBI Taxonomy" id="1122177"/>
    <lineage>
        <taxon>Bacteria</taxon>
        <taxon>Pseudomonadati</taxon>
        <taxon>Bacteroidota</taxon>
        <taxon>Saprospiria</taxon>
        <taxon>Saprospirales</taxon>
        <taxon>Lewinellaceae</taxon>
        <taxon>Flavilitoribacter</taxon>
    </lineage>
</organism>
<evidence type="ECO:0000313" key="1">
    <source>
        <dbReference type="EMBL" id="PHN04943.1"/>
    </source>
</evidence>
<sequence length="66" mass="7567">MLKFTGFGRFTDGEGIFRQTARAESNFYGSTNPRKVGGQQTVYSLHDPLFYYIWQIVQKMAIGSRP</sequence>
<gene>
    <name evidence="1" type="ORF">CRP01_18095</name>
</gene>
<proteinExistence type="predicted"/>
<name>A0A2D0NAZ6_FLAN2</name>
<accession>A0A2D0NAZ6</accession>